<sequence>MPVPSTHLYWARCPGGIAVLDPKADRWYQFDGRGAVIWEALAAQGTTDGLAEEFARQDGSDTAAGQQDAITAFITALSDTGLICEAPRRRGGTRRAR</sequence>
<dbReference type="Proteomes" id="UP000319210">
    <property type="component" value="Unassembled WGS sequence"/>
</dbReference>
<dbReference type="Gene3D" id="1.10.10.1150">
    <property type="entry name" value="Coenzyme PQQ synthesis protein D (PqqD)"/>
    <property type="match status" value="1"/>
</dbReference>
<dbReference type="Pfam" id="PF05402">
    <property type="entry name" value="PqqD"/>
    <property type="match status" value="1"/>
</dbReference>
<evidence type="ECO:0008006" key="3">
    <source>
        <dbReference type="Google" id="ProtNLM"/>
    </source>
</evidence>
<dbReference type="RefSeq" id="WP_141275286.1">
    <property type="nucleotide sequence ID" value="NZ_BJMM01000006.1"/>
</dbReference>
<dbReference type="OrthoDB" id="4302776at2"/>
<name>A0A4Y3QWZ5_STRCI</name>
<dbReference type="EMBL" id="BJMM01000006">
    <property type="protein sequence ID" value="GEB49197.1"/>
    <property type="molecule type" value="Genomic_DNA"/>
</dbReference>
<dbReference type="AlphaFoldDB" id="A0A4Y3QWZ5"/>
<reference evidence="1 2" key="1">
    <citation type="submission" date="2019-06" db="EMBL/GenBank/DDBJ databases">
        <title>Whole genome shotgun sequence of Streptomyces cacaoi subsp. cacaoi NBRC 12748.</title>
        <authorList>
            <person name="Hosoyama A."/>
            <person name="Uohara A."/>
            <person name="Ohji S."/>
            <person name="Ichikawa N."/>
        </authorList>
    </citation>
    <scope>NUCLEOTIDE SEQUENCE [LARGE SCALE GENOMIC DNA]</scope>
    <source>
        <strain evidence="1 2">NBRC 12748</strain>
    </source>
</reference>
<organism evidence="1 2">
    <name type="scientific">Streptomyces cacaoi</name>
    <dbReference type="NCBI Taxonomy" id="1898"/>
    <lineage>
        <taxon>Bacteria</taxon>
        <taxon>Bacillati</taxon>
        <taxon>Actinomycetota</taxon>
        <taxon>Actinomycetes</taxon>
        <taxon>Kitasatosporales</taxon>
        <taxon>Streptomycetaceae</taxon>
        <taxon>Streptomyces</taxon>
    </lineage>
</organism>
<proteinExistence type="predicted"/>
<evidence type="ECO:0000313" key="1">
    <source>
        <dbReference type="EMBL" id="GEB49197.1"/>
    </source>
</evidence>
<accession>A0A4Y3QWZ5</accession>
<keyword evidence="2" id="KW-1185">Reference proteome</keyword>
<dbReference type="InterPro" id="IPR041881">
    <property type="entry name" value="PqqD_sf"/>
</dbReference>
<dbReference type="InterPro" id="IPR008792">
    <property type="entry name" value="PQQD"/>
</dbReference>
<protein>
    <recommendedName>
        <fullName evidence="3">PqqD family protein</fullName>
    </recommendedName>
</protein>
<evidence type="ECO:0000313" key="2">
    <source>
        <dbReference type="Proteomes" id="UP000319210"/>
    </source>
</evidence>
<comment type="caution">
    <text evidence="1">The sequence shown here is derived from an EMBL/GenBank/DDBJ whole genome shotgun (WGS) entry which is preliminary data.</text>
</comment>
<gene>
    <name evidence="1" type="ORF">SCA03_17480</name>
</gene>